<gene>
    <name evidence="14" type="ORF">NHX12_002152</name>
</gene>
<evidence type="ECO:0000256" key="8">
    <source>
        <dbReference type="ARBA" id="ARBA00023170"/>
    </source>
</evidence>
<feature type="chain" id="PRO_5040426725" description="Fibronectin type-III domain-containing protein" evidence="12">
    <location>
        <begin position="21"/>
        <end position="1471"/>
    </location>
</feature>
<keyword evidence="9" id="KW-0325">Glycoprotein</keyword>
<dbReference type="InterPro" id="IPR026664">
    <property type="entry name" value="Stereocilin-rel"/>
</dbReference>
<keyword evidence="10" id="KW-0393">Immunoglobulin domain</keyword>
<keyword evidence="4 12" id="KW-0732">Signal</keyword>
<evidence type="ECO:0000259" key="13">
    <source>
        <dbReference type="PROSITE" id="PS50853"/>
    </source>
</evidence>
<evidence type="ECO:0000313" key="15">
    <source>
        <dbReference type="Proteomes" id="UP001148018"/>
    </source>
</evidence>
<dbReference type="Pfam" id="PF06060">
    <property type="entry name" value="Mesothelin"/>
    <property type="match status" value="1"/>
</dbReference>
<evidence type="ECO:0000256" key="12">
    <source>
        <dbReference type="SAM" id="SignalP"/>
    </source>
</evidence>
<keyword evidence="5" id="KW-0130">Cell adhesion</keyword>
<feature type="compositionally biased region" description="Polar residues" evidence="11">
    <location>
        <begin position="117"/>
        <end position="126"/>
    </location>
</feature>
<dbReference type="EMBL" id="JANIIK010000109">
    <property type="protein sequence ID" value="KAJ3598647.1"/>
    <property type="molecule type" value="Genomic_DNA"/>
</dbReference>
<dbReference type="Gene3D" id="2.60.40.10">
    <property type="entry name" value="Immunoglobulins"/>
    <property type="match status" value="2"/>
</dbReference>
<keyword evidence="7" id="KW-0472">Membrane</keyword>
<feature type="region of interest" description="Disordered" evidence="11">
    <location>
        <begin position="117"/>
        <end position="159"/>
    </location>
</feature>
<dbReference type="PROSITE" id="PS50853">
    <property type="entry name" value="FN3"/>
    <property type="match status" value="1"/>
</dbReference>
<evidence type="ECO:0000256" key="1">
    <source>
        <dbReference type="ARBA" id="ARBA00004479"/>
    </source>
</evidence>
<proteinExistence type="inferred from homology"/>
<feature type="signal peptide" evidence="12">
    <location>
        <begin position="1"/>
        <end position="20"/>
    </location>
</feature>
<evidence type="ECO:0000256" key="6">
    <source>
        <dbReference type="ARBA" id="ARBA00022989"/>
    </source>
</evidence>
<reference evidence="14" key="1">
    <citation type="submission" date="2022-07" db="EMBL/GenBank/DDBJ databases">
        <title>Chromosome-level genome of Muraenolepis orangiensis.</title>
        <authorList>
            <person name="Kim J."/>
        </authorList>
    </citation>
    <scope>NUCLEOTIDE SEQUENCE</scope>
    <source>
        <strain evidence="14">KU_S4_2022</strain>
        <tissue evidence="14">Muscle</tissue>
    </source>
</reference>
<dbReference type="CDD" id="cd00063">
    <property type="entry name" value="FN3"/>
    <property type="match status" value="1"/>
</dbReference>
<keyword evidence="6" id="KW-1133">Transmembrane helix</keyword>
<keyword evidence="15" id="KW-1185">Reference proteome</keyword>
<name>A0A9Q0IFL5_9TELE</name>
<feature type="domain" description="Fibronectin type-III" evidence="13">
    <location>
        <begin position="319"/>
        <end position="408"/>
    </location>
</feature>
<dbReference type="InterPro" id="IPR010335">
    <property type="entry name" value="Mesothelin"/>
</dbReference>
<dbReference type="PANTHER" id="PTHR23412:SF21">
    <property type="entry name" value="OTOANCORIN ISOFORM X1"/>
    <property type="match status" value="1"/>
</dbReference>
<protein>
    <recommendedName>
        <fullName evidence="13">Fibronectin type-III domain-containing protein</fullName>
    </recommendedName>
</protein>
<organism evidence="14 15">
    <name type="scientific">Muraenolepis orangiensis</name>
    <name type="common">Patagonian moray cod</name>
    <dbReference type="NCBI Taxonomy" id="630683"/>
    <lineage>
        <taxon>Eukaryota</taxon>
        <taxon>Metazoa</taxon>
        <taxon>Chordata</taxon>
        <taxon>Craniata</taxon>
        <taxon>Vertebrata</taxon>
        <taxon>Euteleostomi</taxon>
        <taxon>Actinopterygii</taxon>
        <taxon>Neopterygii</taxon>
        <taxon>Teleostei</taxon>
        <taxon>Neoteleostei</taxon>
        <taxon>Acanthomorphata</taxon>
        <taxon>Zeiogadaria</taxon>
        <taxon>Gadariae</taxon>
        <taxon>Gadiformes</taxon>
        <taxon>Muraenolepidoidei</taxon>
        <taxon>Muraenolepididae</taxon>
        <taxon>Muraenolepis</taxon>
    </lineage>
</organism>
<evidence type="ECO:0000256" key="11">
    <source>
        <dbReference type="SAM" id="MobiDB-lite"/>
    </source>
</evidence>
<dbReference type="InterPro" id="IPR013783">
    <property type="entry name" value="Ig-like_fold"/>
</dbReference>
<evidence type="ECO:0000256" key="7">
    <source>
        <dbReference type="ARBA" id="ARBA00023136"/>
    </source>
</evidence>
<keyword evidence="8" id="KW-0675">Receptor</keyword>
<dbReference type="PANTHER" id="PTHR23412">
    <property type="entry name" value="STEREOCILIN RELATED"/>
    <property type="match status" value="1"/>
</dbReference>
<evidence type="ECO:0000256" key="2">
    <source>
        <dbReference type="ARBA" id="ARBA00011016"/>
    </source>
</evidence>
<dbReference type="GO" id="GO:0007160">
    <property type="term" value="P:cell-matrix adhesion"/>
    <property type="evidence" value="ECO:0007669"/>
    <property type="project" value="TreeGrafter"/>
</dbReference>
<evidence type="ECO:0000256" key="9">
    <source>
        <dbReference type="ARBA" id="ARBA00023180"/>
    </source>
</evidence>
<evidence type="ECO:0000256" key="3">
    <source>
        <dbReference type="ARBA" id="ARBA00022692"/>
    </source>
</evidence>
<evidence type="ECO:0000256" key="5">
    <source>
        <dbReference type="ARBA" id="ARBA00022889"/>
    </source>
</evidence>
<dbReference type="SUPFAM" id="SSF48726">
    <property type="entry name" value="Immunoglobulin"/>
    <property type="match status" value="1"/>
</dbReference>
<dbReference type="SUPFAM" id="SSF49265">
    <property type="entry name" value="Fibronectin type III"/>
    <property type="match status" value="2"/>
</dbReference>
<dbReference type="InterPro" id="IPR036116">
    <property type="entry name" value="FN3_sf"/>
</dbReference>
<dbReference type="SMART" id="SM00060">
    <property type="entry name" value="FN3"/>
    <property type="match status" value="1"/>
</dbReference>
<sequence>MRVVVGALLCAALCVSPLCGMFEGSCLKEEPAPGVLVVAPGSHLSLACDGQVLLDGVEVPSETPGDRGAGHTTRHVSPPAGVHLPDAITNIRMFLNRTRQAARDTVTVGYDTQSAVDIVTGQQTHSENSRKRRDSPVSPDAAPPRLTGGDGVAPAESDLPWRLNGRSLSAGEGVLERDGGPAVSIPSVSAEHSGRYSCHHRGRVLSSVKVIVAAPPEKPILTCYKRSPSSKIRCDWTPQQPIVVQPHCYLYLNKGTLDSFSRLNCSFSGRLWRCWCALDHREEEKRVLHMAYLCVTSIAGNATSTLQNFTPLGIIKPEPPSAVAVRAVEGQERMLTVTWGFPCSWKRHDQYYELIYEIQYRPSDSIKSQRYTITDVLPMVEYVIQLRAKDEYDGLWTTESEQIQDQVVWHHALWISGLCVLLCVTLAVYALRHREKLVSKLHRLNVRWRRYRPRSLLSAYISTLNSLAQGPVDDNRAQIGIVPGLPFAPQVHLNKTMWDDFNLPAMIKRMRNSSSPHACFTMAFLAPFSWDQVVAGGQGMDAEDYDGLMWAAKPFLQNTPPADMTLPQKIKRPHMERMMQVLKEVFGSMSETKRGQIKNWVRQRVTENDFDCTLKPKPLRGTGERPLPEETEMCDFFKSQMFSSSFTGVAGMKPALARRFLGRIKKCAETPMEFSQQLERLGMLACYYRDDPPVTMALKKGLLTQLKDCDNSGAQKLPSGDLLSSLGTGVTMLSPDQLTSFNPRELKAALKKLGTKMKWKRGHAKRLAKKLLQGKLELSAEDLVSLGSAVRGVPNSILKKLKPGDILGNGDLENVTEQMTNGQKEAIMEGLRKKVNASELIRSLPDRMLSTMSLRDLEDANLTSLVQVEGKRWNLAQSAFLLKKLNRKIIKAKQIRRLGSAIQGMTCRMMDKVAEKDAVEMADALTETPQWLSKIQVGCAAHKLFGALESKRSEYFKDITEQELDDVPTLMLIHLPARKIRDLPDSICPAFLSKMSVTNLSSLSLLSPSRPAITKRGRNMSELSGEEILDLGQLLCWVPPSQLARLGALNDSLEAMAGCRHIPPPHRQPLLRLLKQTYGNVSDWDQETMEAFGPLLLLDDSEITNLGPKSWLKAVLSDLKDSMSGRLRAGMRALKKKLFVLRTLLEGSRRRRAVTEPTVQTIEELEEDNVFWDTQQLEAMSAETFTATVETLGSVTDYTADQLAVLVNKSVAAFGPFSGLNESMVTQLGCLNQGIPNAELQALNMSLETLEELSDCGWLQSQREAVWKGFSTRSGLTAAKLGAPEIVSLNQFICGLSSEDIGTLQQDAFRDAVSSVGEIQCPLSAMQEFKKLALTAFGEAGQWSEATVSTLGNIVAGLNASELSSLDPAVFSYLSKDSITSIPTDVFSALSIAQLKALGPDNSAMVSPGQKAALGPEKVAALEEALMGSRDEETSTKPPISPGSGAPSLTIEGIAAFMKPFLFLFLGLLLL</sequence>
<keyword evidence="3" id="KW-0812">Transmembrane</keyword>
<feature type="region of interest" description="Disordered" evidence="11">
    <location>
        <begin position="62"/>
        <end position="82"/>
    </location>
</feature>
<dbReference type="Proteomes" id="UP001148018">
    <property type="component" value="Unassembled WGS sequence"/>
</dbReference>
<dbReference type="GO" id="GO:0009986">
    <property type="term" value="C:cell surface"/>
    <property type="evidence" value="ECO:0007669"/>
    <property type="project" value="TreeGrafter"/>
</dbReference>
<accession>A0A9Q0IFL5</accession>
<dbReference type="InterPro" id="IPR036179">
    <property type="entry name" value="Ig-like_dom_sf"/>
</dbReference>
<dbReference type="InterPro" id="IPR015321">
    <property type="entry name" value="TypeI_recpt_CBD"/>
</dbReference>
<dbReference type="OrthoDB" id="8195838at2759"/>
<evidence type="ECO:0000256" key="10">
    <source>
        <dbReference type="ARBA" id="ARBA00023319"/>
    </source>
</evidence>
<comment type="similarity">
    <text evidence="2">Belongs to the mesothelin family.</text>
</comment>
<evidence type="ECO:0000256" key="4">
    <source>
        <dbReference type="ARBA" id="ARBA00022729"/>
    </source>
</evidence>
<comment type="subcellular location">
    <subcellularLocation>
        <location evidence="1">Membrane</location>
        <topology evidence="1">Single-pass type I membrane protein</topology>
    </subcellularLocation>
</comment>
<dbReference type="GO" id="GO:0016020">
    <property type="term" value="C:membrane"/>
    <property type="evidence" value="ECO:0007669"/>
    <property type="project" value="UniProtKB-SubCell"/>
</dbReference>
<dbReference type="InterPro" id="IPR003961">
    <property type="entry name" value="FN3_dom"/>
</dbReference>
<dbReference type="Pfam" id="PF09240">
    <property type="entry name" value="IL6Ra-bind"/>
    <property type="match status" value="1"/>
</dbReference>
<evidence type="ECO:0000313" key="14">
    <source>
        <dbReference type="EMBL" id="KAJ3598647.1"/>
    </source>
</evidence>
<comment type="caution">
    <text evidence="14">The sequence shown here is derived from an EMBL/GenBank/DDBJ whole genome shotgun (WGS) entry which is preliminary data.</text>
</comment>